<dbReference type="EMBL" id="KV417666">
    <property type="protein sequence ID" value="KZP11253.1"/>
    <property type="molecule type" value="Genomic_DNA"/>
</dbReference>
<evidence type="ECO:0000313" key="2">
    <source>
        <dbReference type="Proteomes" id="UP000076532"/>
    </source>
</evidence>
<dbReference type="AlphaFoldDB" id="A0A166A4Y1"/>
<dbReference type="Proteomes" id="UP000076532">
    <property type="component" value="Unassembled WGS sequence"/>
</dbReference>
<reference evidence="1 2" key="1">
    <citation type="journal article" date="2016" name="Mol. Biol. Evol.">
        <title>Comparative Genomics of Early-Diverging Mushroom-Forming Fungi Provides Insights into the Origins of Lignocellulose Decay Capabilities.</title>
        <authorList>
            <person name="Nagy L.G."/>
            <person name="Riley R."/>
            <person name="Tritt A."/>
            <person name="Adam C."/>
            <person name="Daum C."/>
            <person name="Floudas D."/>
            <person name="Sun H."/>
            <person name="Yadav J.S."/>
            <person name="Pangilinan J."/>
            <person name="Larsson K.H."/>
            <person name="Matsuura K."/>
            <person name="Barry K."/>
            <person name="Labutti K."/>
            <person name="Kuo R."/>
            <person name="Ohm R.A."/>
            <person name="Bhattacharya S.S."/>
            <person name="Shirouzu T."/>
            <person name="Yoshinaga Y."/>
            <person name="Martin F.M."/>
            <person name="Grigoriev I.V."/>
            <person name="Hibbett D.S."/>
        </authorList>
    </citation>
    <scope>NUCLEOTIDE SEQUENCE [LARGE SCALE GENOMIC DNA]</scope>
    <source>
        <strain evidence="1 2">CBS 109695</strain>
    </source>
</reference>
<name>A0A166A4Y1_9AGAM</name>
<accession>A0A166A4Y1</accession>
<gene>
    <name evidence="1" type="ORF">FIBSPDRAFT_962456</name>
</gene>
<proteinExistence type="predicted"/>
<keyword evidence="2" id="KW-1185">Reference proteome</keyword>
<protein>
    <submittedName>
        <fullName evidence="1">Uncharacterized protein</fullName>
    </submittedName>
</protein>
<evidence type="ECO:0000313" key="1">
    <source>
        <dbReference type="EMBL" id="KZP11253.1"/>
    </source>
</evidence>
<sequence length="169" mass="18214">MAQDLATSFAGLGRVCTLSLAQHLHPRVSHPPRTFKTCRGCIFLIVHAPTVPATSNECVQSRSRVTAPTPAPPTPAAAQLRPLYQGCTPLVWGILHLLPPRVGRQASARACGTHFPPAPATMRLPPRLPATPSLQIHRQIPPAVAYDIYTPLIHIRPQIQRVGGGVSIF</sequence>
<organism evidence="1 2">
    <name type="scientific">Athelia psychrophila</name>
    <dbReference type="NCBI Taxonomy" id="1759441"/>
    <lineage>
        <taxon>Eukaryota</taxon>
        <taxon>Fungi</taxon>
        <taxon>Dikarya</taxon>
        <taxon>Basidiomycota</taxon>
        <taxon>Agaricomycotina</taxon>
        <taxon>Agaricomycetes</taxon>
        <taxon>Agaricomycetidae</taxon>
        <taxon>Atheliales</taxon>
        <taxon>Atheliaceae</taxon>
        <taxon>Athelia</taxon>
    </lineage>
</organism>